<proteinExistence type="predicted"/>
<gene>
    <name evidence="3" type="ORF">MFFC18_05890</name>
</gene>
<protein>
    <recommendedName>
        <fullName evidence="5">Thiol-disulfide oxidoreductase</fullName>
    </recommendedName>
</protein>
<dbReference type="AlphaFoldDB" id="A0A5B9P2Z5"/>
<dbReference type="Proteomes" id="UP000322214">
    <property type="component" value="Chromosome"/>
</dbReference>
<dbReference type="InterPro" id="IPR007263">
    <property type="entry name" value="DCC1-like"/>
</dbReference>
<reference evidence="3 4" key="1">
    <citation type="submission" date="2019-08" db="EMBL/GenBank/DDBJ databases">
        <title>Deep-cultivation of Planctomycetes and their phenomic and genomic characterization uncovers novel biology.</title>
        <authorList>
            <person name="Wiegand S."/>
            <person name="Jogler M."/>
            <person name="Boedeker C."/>
            <person name="Pinto D."/>
            <person name="Vollmers J."/>
            <person name="Rivas-Marin E."/>
            <person name="Kohn T."/>
            <person name="Peeters S.H."/>
            <person name="Heuer A."/>
            <person name="Rast P."/>
            <person name="Oberbeckmann S."/>
            <person name="Bunk B."/>
            <person name="Jeske O."/>
            <person name="Meyerdierks A."/>
            <person name="Storesund J.E."/>
            <person name="Kallscheuer N."/>
            <person name="Luecker S."/>
            <person name="Lage O.M."/>
            <person name="Pohl T."/>
            <person name="Merkel B.J."/>
            <person name="Hornburger P."/>
            <person name="Mueller R.-W."/>
            <person name="Bruemmer F."/>
            <person name="Labrenz M."/>
            <person name="Spormann A.M."/>
            <person name="Op den Camp H."/>
            <person name="Overmann J."/>
            <person name="Amann R."/>
            <person name="Jetten M.S.M."/>
            <person name="Mascher T."/>
            <person name="Medema M.H."/>
            <person name="Devos D.P."/>
            <person name="Kaster A.-K."/>
            <person name="Ovreas L."/>
            <person name="Rohde M."/>
            <person name="Galperin M.Y."/>
            <person name="Jogler C."/>
        </authorList>
    </citation>
    <scope>NUCLEOTIDE SEQUENCE [LARGE SCALE GENOMIC DNA]</scope>
    <source>
        <strain evidence="3 4">FC18</strain>
    </source>
</reference>
<dbReference type="KEGG" id="mff:MFFC18_05890"/>
<dbReference type="PANTHER" id="PTHR34290:SF2">
    <property type="entry name" value="OS04G0668800 PROTEIN"/>
    <property type="match status" value="1"/>
</dbReference>
<evidence type="ECO:0008006" key="5">
    <source>
        <dbReference type="Google" id="ProtNLM"/>
    </source>
</evidence>
<dbReference type="EMBL" id="CP042912">
    <property type="protein sequence ID" value="QEG20738.1"/>
    <property type="molecule type" value="Genomic_DNA"/>
</dbReference>
<sequence length="167" mass="19246">MSVDTKPQTKPTDESPSNDAAMARDPNLKSPADLPDADVVIYDGKCVFCKKSVKLLNWWVAKDQLAYVSLHDDWVAQHVPDLTYDQMMKQIYLIDREDGSKHGGVEAIRYLSTRSWKLWLAAPFLYFPGSMPLWQWIYQQIAKRRYLIAGKDDDCDEDGTCKIHFDK</sequence>
<keyword evidence="2" id="KW-1133">Transmembrane helix</keyword>
<keyword evidence="2" id="KW-0472">Membrane</keyword>
<feature type="transmembrane region" description="Helical" evidence="2">
    <location>
        <begin position="118"/>
        <end position="137"/>
    </location>
</feature>
<evidence type="ECO:0000313" key="4">
    <source>
        <dbReference type="Proteomes" id="UP000322214"/>
    </source>
</evidence>
<dbReference type="Pfam" id="PF04134">
    <property type="entry name" value="DCC1-like"/>
    <property type="match status" value="1"/>
</dbReference>
<dbReference type="PANTHER" id="PTHR34290">
    <property type="entry name" value="SI:CH73-390P7.2"/>
    <property type="match status" value="1"/>
</dbReference>
<keyword evidence="2" id="KW-0812">Transmembrane</keyword>
<keyword evidence="4" id="KW-1185">Reference proteome</keyword>
<accession>A0A5B9P2Z5</accession>
<feature type="region of interest" description="Disordered" evidence="1">
    <location>
        <begin position="1"/>
        <end position="30"/>
    </location>
</feature>
<dbReference type="GO" id="GO:0015035">
    <property type="term" value="F:protein-disulfide reductase activity"/>
    <property type="evidence" value="ECO:0007669"/>
    <property type="project" value="InterPro"/>
</dbReference>
<name>A0A5B9P2Z5_9BACT</name>
<evidence type="ECO:0000256" key="1">
    <source>
        <dbReference type="SAM" id="MobiDB-lite"/>
    </source>
</evidence>
<evidence type="ECO:0000313" key="3">
    <source>
        <dbReference type="EMBL" id="QEG20738.1"/>
    </source>
</evidence>
<dbReference type="InterPro" id="IPR044691">
    <property type="entry name" value="DCC1_Trx"/>
</dbReference>
<dbReference type="RefSeq" id="WP_238381293.1">
    <property type="nucleotide sequence ID" value="NZ_CP042912.1"/>
</dbReference>
<organism evidence="3 4">
    <name type="scientific">Mariniblastus fucicola</name>
    <dbReference type="NCBI Taxonomy" id="980251"/>
    <lineage>
        <taxon>Bacteria</taxon>
        <taxon>Pseudomonadati</taxon>
        <taxon>Planctomycetota</taxon>
        <taxon>Planctomycetia</taxon>
        <taxon>Pirellulales</taxon>
        <taxon>Pirellulaceae</taxon>
        <taxon>Mariniblastus</taxon>
    </lineage>
</organism>
<feature type="compositionally biased region" description="Polar residues" evidence="1">
    <location>
        <begin position="1"/>
        <end position="18"/>
    </location>
</feature>
<evidence type="ECO:0000256" key="2">
    <source>
        <dbReference type="SAM" id="Phobius"/>
    </source>
</evidence>